<proteinExistence type="predicted"/>
<dbReference type="InterPro" id="IPR001296">
    <property type="entry name" value="Glyco_trans_1"/>
</dbReference>
<name>A0A518C024_9BACT</name>
<feature type="region of interest" description="Disordered" evidence="5">
    <location>
        <begin position="58"/>
        <end position="88"/>
    </location>
</feature>
<evidence type="ECO:0000256" key="3">
    <source>
        <dbReference type="ARBA" id="ARBA00022676"/>
    </source>
</evidence>
<dbReference type="InterPro" id="IPR028098">
    <property type="entry name" value="Glyco_trans_4-like_N"/>
</dbReference>
<dbReference type="EC" id="2.4.1.21" evidence="2"/>
<accession>A0A518C024</accession>
<dbReference type="PANTHER" id="PTHR45947:SF3">
    <property type="entry name" value="SULFOQUINOVOSYL TRANSFERASE SQD2"/>
    <property type="match status" value="1"/>
</dbReference>
<evidence type="ECO:0000259" key="6">
    <source>
        <dbReference type="Pfam" id="PF00534"/>
    </source>
</evidence>
<evidence type="ECO:0000313" key="10">
    <source>
        <dbReference type="Proteomes" id="UP000320386"/>
    </source>
</evidence>
<dbReference type="PANTHER" id="PTHR45947">
    <property type="entry name" value="SULFOQUINOVOSYL TRANSFERASE SQD2"/>
    <property type="match status" value="1"/>
</dbReference>
<dbReference type="CDD" id="cd03801">
    <property type="entry name" value="GT4_PimA-like"/>
    <property type="match status" value="1"/>
</dbReference>
<keyword evidence="10" id="KW-1185">Reference proteome</keyword>
<dbReference type="Proteomes" id="UP000320386">
    <property type="component" value="Chromosome"/>
</dbReference>
<feature type="domain" description="Glycosyl transferase family 1" evidence="6">
    <location>
        <begin position="271"/>
        <end position="427"/>
    </location>
</feature>
<evidence type="ECO:0000259" key="8">
    <source>
        <dbReference type="Pfam" id="PF13439"/>
    </source>
</evidence>
<dbReference type="Gene3D" id="3.40.50.2000">
    <property type="entry name" value="Glycogen Phosphorylase B"/>
    <property type="match status" value="2"/>
</dbReference>
<organism evidence="9 10">
    <name type="scientific">Mucisphaera calidilacus</name>
    <dbReference type="NCBI Taxonomy" id="2527982"/>
    <lineage>
        <taxon>Bacteria</taxon>
        <taxon>Pseudomonadati</taxon>
        <taxon>Planctomycetota</taxon>
        <taxon>Phycisphaerae</taxon>
        <taxon>Phycisphaerales</taxon>
        <taxon>Phycisphaeraceae</taxon>
        <taxon>Mucisphaera</taxon>
    </lineage>
</organism>
<keyword evidence="4 9" id="KW-0808">Transferase</keyword>
<evidence type="ECO:0000256" key="1">
    <source>
        <dbReference type="ARBA" id="ARBA00001478"/>
    </source>
</evidence>
<dbReference type="Pfam" id="PF00534">
    <property type="entry name" value="Glycos_transf_1"/>
    <property type="match status" value="1"/>
</dbReference>
<feature type="domain" description="Starch synthase catalytic" evidence="7">
    <location>
        <begin position="2"/>
        <end position="51"/>
    </location>
</feature>
<dbReference type="GO" id="GO:0009011">
    <property type="term" value="F:alpha-1,4-glucan glucosyltransferase (ADP-glucose donor) activity"/>
    <property type="evidence" value="ECO:0007669"/>
    <property type="project" value="UniProtKB-EC"/>
</dbReference>
<feature type="domain" description="Glycosyltransferase subfamily 4-like N-terminal" evidence="8">
    <location>
        <begin position="149"/>
        <end position="261"/>
    </location>
</feature>
<dbReference type="InterPro" id="IPR050194">
    <property type="entry name" value="Glycosyltransferase_grp1"/>
</dbReference>
<dbReference type="Pfam" id="PF08323">
    <property type="entry name" value="Glyco_transf_5"/>
    <property type="match status" value="1"/>
</dbReference>
<feature type="region of interest" description="Disordered" evidence="5">
    <location>
        <begin position="109"/>
        <end position="147"/>
    </location>
</feature>
<dbReference type="RefSeq" id="WP_145446745.1">
    <property type="nucleotide sequence ID" value="NZ_CP036280.1"/>
</dbReference>
<dbReference type="OrthoDB" id="9781413at2"/>
<evidence type="ECO:0000259" key="7">
    <source>
        <dbReference type="Pfam" id="PF08323"/>
    </source>
</evidence>
<comment type="catalytic activity">
    <reaction evidence="1">
        <text>[(1-&gt;4)-alpha-D-glucosyl](n) + ADP-alpha-D-glucose = [(1-&gt;4)-alpha-D-glucosyl](n+1) + ADP + H(+)</text>
        <dbReference type="Rhea" id="RHEA:18189"/>
        <dbReference type="Rhea" id="RHEA-COMP:9584"/>
        <dbReference type="Rhea" id="RHEA-COMP:9587"/>
        <dbReference type="ChEBI" id="CHEBI:15378"/>
        <dbReference type="ChEBI" id="CHEBI:15444"/>
        <dbReference type="ChEBI" id="CHEBI:57498"/>
        <dbReference type="ChEBI" id="CHEBI:456216"/>
        <dbReference type="EC" id="2.4.1.21"/>
    </reaction>
</comment>
<dbReference type="KEGG" id="mcad:Pan265_24400"/>
<reference evidence="9 10" key="1">
    <citation type="submission" date="2019-02" db="EMBL/GenBank/DDBJ databases">
        <title>Deep-cultivation of Planctomycetes and their phenomic and genomic characterization uncovers novel biology.</title>
        <authorList>
            <person name="Wiegand S."/>
            <person name="Jogler M."/>
            <person name="Boedeker C."/>
            <person name="Pinto D."/>
            <person name="Vollmers J."/>
            <person name="Rivas-Marin E."/>
            <person name="Kohn T."/>
            <person name="Peeters S.H."/>
            <person name="Heuer A."/>
            <person name="Rast P."/>
            <person name="Oberbeckmann S."/>
            <person name="Bunk B."/>
            <person name="Jeske O."/>
            <person name="Meyerdierks A."/>
            <person name="Storesund J.E."/>
            <person name="Kallscheuer N."/>
            <person name="Luecker S."/>
            <person name="Lage O.M."/>
            <person name="Pohl T."/>
            <person name="Merkel B.J."/>
            <person name="Hornburger P."/>
            <person name="Mueller R.-W."/>
            <person name="Bruemmer F."/>
            <person name="Labrenz M."/>
            <person name="Spormann A.M."/>
            <person name="Op den Camp H."/>
            <person name="Overmann J."/>
            <person name="Amann R."/>
            <person name="Jetten M.S.M."/>
            <person name="Mascher T."/>
            <person name="Medema M.H."/>
            <person name="Devos D.P."/>
            <person name="Kaster A.-K."/>
            <person name="Ovreas L."/>
            <person name="Rohde M."/>
            <person name="Galperin M.Y."/>
            <person name="Jogler C."/>
        </authorList>
    </citation>
    <scope>NUCLEOTIDE SEQUENCE [LARGE SCALE GENOMIC DNA]</scope>
    <source>
        <strain evidence="9 10">Pan265</strain>
    </source>
</reference>
<protein>
    <recommendedName>
        <fullName evidence="2">starch synthase</fullName>
        <ecNumber evidence="2">2.4.1.21</ecNumber>
    </recommendedName>
</protein>
<evidence type="ECO:0000256" key="2">
    <source>
        <dbReference type="ARBA" id="ARBA00012588"/>
    </source>
</evidence>
<dbReference type="InterPro" id="IPR013534">
    <property type="entry name" value="Starch_synth_cat_dom"/>
</dbReference>
<dbReference type="SUPFAM" id="SSF53756">
    <property type="entry name" value="UDP-Glycosyltransferase/glycogen phosphorylase"/>
    <property type="match status" value="1"/>
</dbReference>
<evidence type="ECO:0000256" key="5">
    <source>
        <dbReference type="SAM" id="MobiDB-lite"/>
    </source>
</evidence>
<gene>
    <name evidence="9" type="ORF">Pan265_24400</name>
</gene>
<evidence type="ECO:0000256" key="4">
    <source>
        <dbReference type="ARBA" id="ARBA00022679"/>
    </source>
</evidence>
<sequence length="456" mass="50317">MRVLMLGWEFPPYITGGLGTACFGLTRALSRHDHQITFVLPKAVDDEYTEHVRLLTPQARQAAEGDRSPESVASTFEPPEAEQPKPELEHVTFKAVPSKLRSPYPEGHEFYDGPPQGVGFIHPTANIPQTDPAADGQTPPPPPKAGYDGDMVGEARRYADLCRDLATSNDFDVIHAHDWMTFPAAAAIARASGKPMIAHIHSTEFDRSGENIHQGIYDLERQGLHDADRIIAVSHLTQSILEARYAIPAEKVDVIYNGIDHNGKPPAQPDPDKDAIRSDEKIVLFLGRVTMQKGPEYFVRAAKRVLDVMDGVRFVIAGTGDKIRDLIELSAELGIGHRCLFTGFLHGPEVERIYQMASVYVMPSVSEPFGIATLEAISHDVPVIISKTSGVSEVLTHVLKVDFWDTEEMANKIIAVLKHPPLATTLRHHATIEVRQLTWDGAAQKCADLYRQLTTA</sequence>
<evidence type="ECO:0000313" key="9">
    <source>
        <dbReference type="EMBL" id="QDU72570.1"/>
    </source>
</evidence>
<keyword evidence="3 9" id="KW-0328">Glycosyltransferase</keyword>
<dbReference type="EMBL" id="CP036280">
    <property type="protein sequence ID" value="QDU72570.1"/>
    <property type="molecule type" value="Genomic_DNA"/>
</dbReference>
<dbReference type="Pfam" id="PF13439">
    <property type="entry name" value="Glyco_transf_4"/>
    <property type="match status" value="1"/>
</dbReference>
<dbReference type="AlphaFoldDB" id="A0A518C024"/>
<dbReference type="PROSITE" id="PS51257">
    <property type="entry name" value="PROKAR_LIPOPROTEIN"/>
    <property type="match status" value="1"/>
</dbReference>